<dbReference type="CDD" id="cd20699">
    <property type="entry name" value="CdiI_ECL-like"/>
    <property type="match status" value="1"/>
</dbReference>
<dbReference type="Proteomes" id="UP001499989">
    <property type="component" value="Unassembled WGS sequence"/>
</dbReference>
<keyword evidence="1" id="KW-1133">Transmembrane helix</keyword>
<gene>
    <name evidence="3" type="ORF">GCM10010310_46670</name>
</gene>
<sequence length="359" mass="40579">MPNPLPSACALFSCWGRTPRQFFVSRVIRLYPAYWFAVLFTTAALIAVPGVWERLRLREVLLDLTMLPSGSGVPDVDGVYWTLWSELRFHLLFPVVVAMGLTYRRVVVLCRVWGALAMPAPVARLPLLELVANPDAAWYSIAGLALHLVHRFGQDLLLRGILAMAWLMGQLEPGNRIEDVERVRAGRCSTRRDRGSAPMTRTSTTSRSENFAVRVLATPSPGGTEGAGEALGCIRVGEFEERFPMSVSYWNVARYEMSWRRCLELLVEDGPDTTSCLVTSITDPANSNFVFCWPLYRSGSIVHVQNSIMFLDELEEEFAPDEPWRFVEPRSTVDEDGQEISEWRTTVQDVERFLQTEAR</sequence>
<organism evidence="3 4">
    <name type="scientific">Streptomyces violaceolatus</name>
    <dbReference type="NCBI Taxonomy" id="67378"/>
    <lineage>
        <taxon>Bacteria</taxon>
        <taxon>Bacillati</taxon>
        <taxon>Actinomycetota</taxon>
        <taxon>Actinomycetes</taxon>
        <taxon>Kitasatosporales</taxon>
        <taxon>Streptomycetaceae</taxon>
        <taxon>Streptomyces</taxon>
        <taxon>Streptomyces violaceoruber group</taxon>
    </lineage>
</organism>
<name>A0ABN3T0S8_9ACTN</name>
<keyword evidence="1" id="KW-0812">Transmembrane</keyword>
<evidence type="ECO:0000313" key="3">
    <source>
        <dbReference type="EMBL" id="GAA2690147.1"/>
    </source>
</evidence>
<feature type="transmembrane region" description="Helical" evidence="1">
    <location>
        <begin position="32"/>
        <end position="52"/>
    </location>
</feature>
<keyword evidence="1" id="KW-0472">Membrane</keyword>
<feature type="domain" description="CdiI C-terminal" evidence="2">
    <location>
        <begin position="245"/>
        <end position="353"/>
    </location>
</feature>
<proteinExistence type="predicted"/>
<dbReference type="RefSeq" id="WP_344572045.1">
    <property type="nucleotide sequence ID" value="NZ_BAAASK010000014.1"/>
</dbReference>
<evidence type="ECO:0000313" key="4">
    <source>
        <dbReference type="Proteomes" id="UP001499989"/>
    </source>
</evidence>
<dbReference type="InterPro" id="IPR053755">
    <property type="entry name" value="CDI_immunity_sf"/>
</dbReference>
<comment type="caution">
    <text evidence="3">The sequence shown here is derived from an EMBL/GenBank/DDBJ whole genome shotgun (WGS) entry which is preliminary data.</text>
</comment>
<accession>A0ABN3T0S8</accession>
<evidence type="ECO:0000259" key="2">
    <source>
        <dbReference type="Pfam" id="PF18228"/>
    </source>
</evidence>
<protein>
    <recommendedName>
        <fullName evidence="2">CdiI C-terminal domain-containing protein</fullName>
    </recommendedName>
</protein>
<keyword evidence="4" id="KW-1185">Reference proteome</keyword>
<dbReference type="InterPro" id="IPR040509">
    <property type="entry name" value="CdiI_C"/>
</dbReference>
<dbReference type="EMBL" id="BAAASK010000014">
    <property type="protein sequence ID" value="GAA2690147.1"/>
    <property type="molecule type" value="Genomic_DNA"/>
</dbReference>
<reference evidence="3 4" key="1">
    <citation type="journal article" date="2019" name="Int. J. Syst. Evol. Microbiol.">
        <title>The Global Catalogue of Microorganisms (GCM) 10K type strain sequencing project: providing services to taxonomists for standard genome sequencing and annotation.</title>
        <authorList>
            <consortium name="The Broad Institute Genomics Platform"/>
            <consortium name="The Broad Institute Genome Sequencing Center for Infectious Disease"/>
            <person name="Wu L."/>
            <person name="Ma J."/>
        </authorList>
    </citation>
    <scope>NUCLEOTIDE SEQUENCE [LARGE SCALE GENOMIC DNA]</scope>
    <source>
        <strain evidence="3 4">JCM 4531</strain>
    </source>
</reference>
<evidence type="ECO:0000256" key="1">
    <source>
        <dbReference type="SAM" id="Phobius"/>
    </source>
</evidence>
<dbReference type="Pfam" id="PF18228">
    <property type="entry name" value="CdiI_N"/>
    <property type="match status" value="1"/>
</dbReference>
<dbReference type="Gene3D" id="3.30.2450.20">
    <property type="match status" value="1"/>
</dbReference>